<proteinExistence type="predicted"/>
<reference evidence="2" key="1">
    <citation type="submission" date="2017-05" db="EMBL/GenBank/DDBJ databases">
        <title>Complete and WGS of Bordetella genogroups.</title>
        <authorList>
            <person name="Spilker T."/>
            <person name="Lipuma J."/>
        </authorList>
    </citation>
    <scope>NUCLEOTIDE SEQUENCE [LARGE SCALE GENOMIC DNA]</scope>
    <source>
        <strain evidence="2">AU18089</strain>
    </source>
</reference>
<accession>A0A261RC27</accession>
<evidence type="ECO:0000313" key="1">
    <source>
        <dbReference type="EMBL" id="OZI22576.1"/>
    </source>
</evidence>
<dbReference type="Proteomes" id="UP000216947">
    <property type="component" value="Unassembled WGS sequence"/>
</dbReference>
<gene>
    <name evidence="1" type="ORF">CAL19_08620</name>
</gene>
<evidence type="ECO:0008006" key="3">
    <source>
        <dbReference type="Google" id="ProtNLM"/>
    </source>
</evidence>
<dbReference type="Pfam" id="PF08811">
    <property type="entry name" value="DUF1800"/>
    <property type="match status" value="1"/>
</dbReference>
<keyword evidence="2" id="KW-1185">Reference proteome</keyword>
<sequence>MFPLLPRLTARLNQLCQGVSRPIGHCLAHDSLNSNAAAACTQQRFLRGNTVISVRRLIYWAAALAWCAAWAAAPAAAAPPAIDPAALPALVDRLTWGFTPAEFERARKLGTQGYIDAQLSAPATPQLPRAIQGYIDRLTISQQSASAAFAKISEYRQLLRDMPDGPEKTAMRRRMQAIASTRAADTARRTTWRALYSSNQLHEQMTWFWMNHFNMYAPKGHVGVALADYEDRAVRPHALGRFHDLLAATVRSPSMLLYLDNHYNRAGRINENYARELMELHTLGVDGGYSQKDVQELARILTGLGVNYRSTPPKVPAELRSQVVQEGNFLFNPRFHDYGDKLFLQRKIAGTGLAEVDEAIDILARHPATARHISRKLAQFFVADRPPDDLVAAMAKTFQSSDGDIAATLRTLFASQPFIASLDAGKFKDPMHYVYSSLRLAYAEFPPVARVDTANQWLNRLGQPLYRRITPDGYPLTQSEWSGSGQLTSRFDWARRVIVAPGRFYQAAGQKPPVQLPPVPSLPEIYKRTQRYEALSPATRQAIESARTIQDANTYLLASPEFMRR</sequence>
<evidence type="ECO:0000313" key="2">
    <source>
        <dbReference type="Proteomes" id="UP000216947"/>
    </source>
</evidence>
<dbReference type="AlphaFoldDB" id="A0A261RC27"/>
<name>A0A261RC27_9BORD</name>
<protein>
    <recommendedName>
        <fullName evidence="3">DUF1800 domain-containing protein</fullName>
    </recommendedName>
</protein>
<dbReference type="InterPro" id="IPR014917">
    <property type="entry name" value="DUF1800"/>
</dbReference>
<comment type="caution">
    <text evidence="1">The sequence shown here is derived from an EMBL/GenBank/DDBJ whole genome shotgun (WGS) entry which is preliminary data.</text>
</comment>
<organism evidence="1 2">
    <name type="scientific">Bordetella genomosp. 7</name>
    <dbReference type="NCBI Taxonomy" id="1416805"/>
    <lineage>
        <taxon>Bacteria</taxon>
        <taxon>Pseudomonadati</taxon>
        <taxon>Pseudomonadota</taxon>
        <taxon>Betaproteobacteria</taxon>
        <taxon>Burkholderiales</taxon>
        <taxon>Alcaligenaceae</taxon>
        <taxon>Bordetella</taxon>
    </lineage>
</organism>
<dbReference type="EMBL" id="NEVK01000004">
    <property type="protein sequence ID" value="OZI22576.1"/>
    <property type="molecule type" value="Genomic_DNA"/>
</dbReference>